<dbReference type="AlphaFoldDB" id="A0A917HAZ7"/>
<evidence type="ECO:0000259" key="5">
    <source>
        <dbReference type="Pfam" id="PF13632"/>
    </source>
</evidence>
<comment type="caution">
    <text evidence="6">The sequence shown here is derived from an EMBL/GenBank/DDBJ whole genome shotgun (WGS) entry which is preliminary data.</text>
</comment>
<evidence type="ECO:0000313" key="7">
    <source>
        <dbReference type="Proteomes" id="UP000622860"/>
    </source>
</evidence>
<dbReference type="Proteomes" id="UP000622860">
    <property type="component" value="Unassembled WGS sequence"/>
</dbReference>
<feature type="transmembrane region" description="Helical" evidence="4">
    <location>
        <begin position="194"/>
        <end position="218"/>
    </location>
</feature>
<dbReference type="InterPro" id="IPR001173">
    <property type="entry name" value="Glyco_trans_2-like"/>
</dbReference>
<dbReference type="CDD" id="cd06438">
    <property type="entry name" value="EpsO_like"/>
    <property type="match status" value="1"/>
</dbReference>
<dbReference type="Gene3D" id="3.90.550.10">
    <property type="entry name" value="Spore Coat Polysaccharide Biosynthesis Protein SpsA, Chain A"/>
    <property type="match status" value="1"/>
</dbReference>
<keyword evidence="4" id="KW-0812">Transmembrane</keyword>
<keyword evidence="4" id="KW-1133">Transmembrane helix</keyword>
<dbReference type="PANTHER" id="PTHR43630:SF1">
    <property type="entry name" value="POLY-BETA-1,6-N-ACETYL-D-GLUCOSAMINE SYNTHASE"/>
    <property type="match status" value="1"/>
</dbReference>
<dbReference type="InterPro" id="IPR029044">
    <property type="entry name" value="Nucleotide-diphossugar_trans"/>
</dbReference>
<dbReference type="EMBL" id="BMFR01000005">
    <property type="protein sequence ID" value="GGG73289.1"/>
    <property type="molecule type" value="Genomic_DNA"/>
</dbReference>
<comment type="similarity">
    <text evidence="1">Belongs to the glycosyltransferase 2 family.</text>
</comment>
<evidence type="ECO:0000256" key="4">
    <source>
        <dbReference type="SAM" id="Phobius"/>
    </source>
</evidence>
<proteinExistence type="inferred from homology"/>
<feature type="domain" description="Glycosyltransferase 2-like" evidence="5">
    <location>
        <begin position="35"/>
        <end position="225"/>
    </location>
</feature>
<organism evidence="6 7">
    <name type="scientific">Virgibacillus oceani</name>
    <dbReference type="NCBI Taxonomy" id="1479511"/>
    <lineage>
        <taxon>Bacteria</taxon>
        <taxon>Bacillati</taxon>
        <taxon>Bacillota</taxon>
        <taxon>Bacilli</taxon>
        <taxon>Bacillales</taxon>
        <taxon>Bacillaceae</taxon>
        <taxon>Virgibacillus</taxon>
    </lineage>
</organism>
<reference evidence="6" key="2">
    <citation type="submission" date="2020-09" db="EMBL/GenBank/DDBJ databases">
        <authorList>
            <person name="Sun Q."/>
            <person name="Zhou Y."/>
        </authorList>
    </citation>
    <scope>NUCLEOTIDE SEQUENCE</scope>
    <source>
        <strain evidence="6">CGMCC 1.12754</strain>
    </source>
</reference>
<evidence type="ECO:0000313" key="6">
    <source>
        <dbReference type="EMBL" id="GGG73289.1"/>
    </source>
</evidence>
<keyword evidence="4" id="KW-0472">Membrane</keyword>
<keyword evidence="3" id="KW-0808">Transferase</keyword>
<accession>A0A917HAZ7</accession>
<keyword evidence="7" id="KW-1185">Reference proteome</keyword>
<evidence type="ECO:0000256" key="2">
    <source>
        <dbReference type="ARBA" id="ARBA00022676"/>
    </source>
</evidence>
<evidence type="ECO:0000256" key="1">
    <source>
        <dbReference type="ARBA" id="ARBA00006739"/>
    </source>
</evidence>
<dbReference type="Pfam" id="PF13632">
    <property type="entry name" value="Glyco_trans_2_3"/>
    <property type="match status" value="1"/>
</dbReference>
<evidence type="ECO:0000256" key="3">
    <source>
        <dbReference type="ARBA" id="ARBA00022679"/>
    </source>
</evidence>
<gene>
    <name evidence="6" type="ORF">GCM10011398_17140</name>
</gene>
<sequence length="230" mass="26764">MERFDETKKGKGHGLEWMFEKLWEMEKEGKEYDAVVMFDADNLVDPKFLTIMNRKLLNGHEVIQGYLDSKNPNDTWITKSYSYAYWVTNRIYQLARKNLGLSAQLGGTGVVLTTRVLKAIGWGATSLTEDLEFSAKYIMQTGKPVEWANEAIVYDEKPLGFLASWKQRVRWMQGHSYCNYSIPMIKKVLKERKLIYFDALIYLVQPSKILLGLLLSFLELHRPLMFMQVT</sequence>
<keyword evidence="2" id="KW-0328">Glycosyltransferase</keyword>
<name>A0A917HAZ7_9BACI</name>
<dbReference type="GO" id="GO:0016757">
    <property type="term" value="F:glycosyltransferase activity"/>
    <property type="evidence" value="ECO:0007669"/>
    <property type="project" value="UniProtKB-KW"/>
</dbReference>
<reference evidence="6" key="1">
    <citation type="journal article" date="2014" name="Int. J. Syst. Evol. Microbiol.">
        <title>Complete genome sequence of Corynebacterium casei LMG S-19264T (=DSM 44701T), isolated from a smear-ripened cheese.</title>
        <authorList>
            <consortium name="US DOE Joint Genome Institute (JGI-PGF)"/>
            <person name="Walter F."/>
            <person name="Albersmeier A."/>
            <person name="Kalinowski J."/>
            <person name="Ruckert C."/>
        </authorList>
    </citation>
    <scope>NUCLEOTIDE SEQUENCE</scope>
    <source>
        <strain evidence="6">CGMCC 1.12754</strain>
    </source>
</reference>
<protein>
    <recommendedName>
        <fullName evidence="5">Glycosyltransferase 2-like domain-containing protein</fullName>
    </recommendedName>
</protein>
<dbReference type="SUPFAM" id="SSF53448">
    <property type="entry name" value="Nucleotide-diphospho-sugar transferases"/>
    <property type="match status" value="1"/>
</dbReference>
<dbReference type="PANTHER" id="PTHR43630">
    <property type="entry name" value="POLY-BETA-1,6-N-ACETYL-D-GLUCOSAMINE SYNTHASE"/>
    <property type="match status" value="1"/>
</dbReference>